<feature type="chain" id="PRO_5026963682" evidence="2">
    <location>
        <begin position="21"/>
        <end position="265"/>
    </location>
</feature>
<sequence length="265" mass="28802">MRRIAAALLLAFGLALPAGAQVLEDRPVDFPERLEIGISTDEIAISSDFRGADLTIFGAIEGYDPDLLAQGKYDIVVALEGPKDNNTVRVKERVFGIWVNRRSMTFELVPESYSLSSTRDLETIAEPAMLNGVGVGIQHIRLSPIGYVGDGSTIGEFREAFRRLKESGGFYQRDPGGVQFISASLFKATVRLPANVPNGTHVVRAHLFRDGVFIAEKALPLRVMKTGLEQMISSAAHNNALAYGGLSVLLALLTGWLASVVFRKD</sequence>
<dbReference type="RefSeq" id="WP_160787763.1">
    <property type="nucleotide sequence ID" value="NZ_CP086610.1"/>
</dbReference>
<feature type="signal peptide" evidence="2">
    <location>
        <begin position="1"/>
        <end position="20"/>
    </location>
</feature>
<dbReference type="AlphaFoldDB" id="A0A6N8TMW0"/>
<reference evidence="3 4" key="1">
    <citation type="submission" date="2019-12" db="EMBL/GenBank/DDBJ databases">
        <title>Shinella granuli gen. nov., sp. nov., and proposal of the reclassification of Zoogloea ramigera ATCC 19623 as Shinella zoogloeoides sp. nov.</title>
        <authorList>
            <person name="Gao J."/>
        </authorList>
    </citation>
    <scope>NUCLEOTIDE SEQUENCE [LARGE SCALE GENOMIC DNA]</scope>
    <source>
        <strain evidence="3 4">DSM 287</strain>
    </source>
</reference>
<dbReference type="OrthoDB" id="9815212at2"/>
<organism evidence="3 4">
    <name type="scientific">Shinella zoogloeoides</name>
    <name type="common">Crabtreella saccharophila</name>
    <dbReference type="NCBI Taxonomy" id="352475"/>
    <lineage>
        <taxon>Bacteria</taxon>
        <taxon>Pseudomonadati</taxon>
        <taxon>Pseudomonadota</taxon>
        <taxon>Alphaproteobacteria</taxon>
        <taxon>Hyphomicrobiales</taxon>
        <taxon>Rhizobiaceae</taxon>
        <taxon>Shinella</taxon>
    </lineage>
</organism>
<dbReference type="Proteomes" id="UP000440304">
    <property type="component" value="Unassembled WGS sequence"/>
</dbReference>
<dbReference type="Pfam" id="PF09608">
    <property type="entry name" value="Alph_Pro_TM"/>
    <property type="match status" value="1"/>
</dbReference>
<proteinExistence type="predicted"/>
<keyword evidence="1" id="KW-0812">Transmembrane</keyword>
<feature type="transmembrane region" description="Helical" evidence="1">
    <location>
        <begin position="240"/>
        <end position="262"/>
    </location>
</feature>
<keyword evidence="2" id="KW-0732">Signal</keyword>
<accession>A0A6N8TMW0</accession>
<gene>
    <name evidence="3" type="ORF">GR156_19315</name>
</gene>
<evidence type="ECO:0000256" key="1">
    <source>
        <dbReference type="SAM" id="Phobius"/>
    </source>
</evidence>
<keyword evidence="1" id="KW-0472">Membrane</keyword>
<protein>
    <submittedName>
        <fullName evidence="3">TIGR02186 family protein</fullName>
    </submittedName>
</protein>
<name>A0A6N8TMW0_SHIZO</name>
<dbReference type="InterPro" id="IPR019088">
    <property type="entry name" value="CHP02186-rel_TM"/>
</dbReference>
<dbReference type="EMBL" id="WUML01000023">
    <property type="protein sequence ID" value="MXO02470.1"/>
    <property type="molecule type" value="Genomic_DNA"/>
</dbReference>
<comment type="caution">
    <text evidence="3">The sequence shown here is derived from an EMBL/GenBank/DDBJ whole genome shotgun (WGS) entry which is preliminary data.</text>
</comment>
<keyword evidence="1" id="KW-1133">Transmembrane helix</keyword>
<evidence type="ECO:0000313" key="4">
    <source>
        <dbReference type="Proteomes" id="UP000440304"/>
    </source>
</evidence>
<dbReference type="NCBIfam" id="TIGR02186">
    <property type="entry name" value="alph_Pro_TM"/>
    <property type="match status" value="1"/>
</dbReference>
<evidence type="ECO:0000256" key="2">
    <source>
        <dbReference type="SAM" id="SignalP"/>
    </source>
</evidence>
<evidence type="ECO:0000313" key="3">
    <source>
        <dbReference type="EMBL" id="MXO02470.1"/>
    </source>
</evidence>